<comment type="caution">
    <text evidence="2">The sequence shown here is derived from an EMBL/GenBank/DDBJ whole genome shotgun (WGS) entry which is preliminary data.</text>
</comment>
<name>R4Z104_9ACTN</name>
<dbReference type="eggNOG" id="COG1020">
    <property type="taxonomic scope" value="Bacteria"/>
</dbReference>
<keyword evidence="3" id="KW-1185">Reference proteome</keyword>
<dbReference type="EMBL" id="CANL01000034">
    <property type="protein sequence ID" value="CCM64398.1"/>
    <property type="molecule type" value="Genomic_DNA"/>
</dbReference>
<evidence type="ECO:0000313" key="3">
    <source>
        <dbReference type="Proteomes" id="UP000018291"/>
    </source>
</evidence>
<dbReference type="Proteomes" id="UP000018291">
    <property type="component" value="Unassembled WGS sequence"/>
</dbReference>
<dbReference type="OrthoDB" id="9789603at2"/>
<dbReference type="InterPro" id="IPR023213">
    <property type="entry name" value="CAT-like_dom_sf"/>
</dbReference>
<feature type="domain" description="Condensation" evidence="1">
    <location>
        <begin position="65"/>
        <end position="376"/>
    </location>
</feature>
<evidence type="ECO:0000313" key="2">
    <source>
        <dbReference type="EMBL" id="CCM64398.1"/>
    </source>
</evidence>
<dbReference type="Gene3D" id="3.30.559.10">
    <property type="entry name" value="Chloramphenicol acetyltransferase-like domain"/>
    <property type="match status" value="1"/>
</dbReference>
<dbReference type="InterPro" id="IPR001242">
    <property type="entry name" value="Condensation_dom"/>
</dbReference>
<dbReference type="Gene3D" id="3.30.559.30">
    <property type="entry name" value="Nonribosomal peptide synthetase, condensation domain"/>
    <property type="match status" value="1"/>
</dbReference>
<reference evidence="2 3" key="1">
    <citation type="journal article" date="2013" name="ISME J.">
        <title>Metabolic model for the filamentous 'Candidatus Microthrix parvicella' based on genomic and metagenomic analyses.</title>
        <authorList>
            <person name="Jon McIlroy S."/>
            <person name="Kristiansen R."/>
            <person name="Albertsen M."/>
            <person name="Michael Karst S."/>
            <person name="Rossetti S."/>
            <person name="Lund Nielsen J."/>
            <person name="Tandoi V."/>
            <person name="James Seviour R."/>
            <person name="Nielsen P.H."/>
        </authorList>
    </citation>
    <scope>NUCLEOTIDE SEQUENCE [LARGE SCALE GENOMIC DNA]</scope>
    <source>
        <strain evidence="2 3">RN1</strain>
    </source>
</reference>
<dbReference type="STRING" id="1229780.BN381_40012"/>
<dbReference type="AlphaFoldDB" id="R4Z104"/>
<sequence>MVVMARLSDHPTQGGQVVDWTPSQATLDAMAVAPPTGVIPSMMQAAHLALAKSKTREGYTDSSWLCVAFELPGQFDVDAWTRTINFWLGRHGGMRNWFTADGDSEDTPIERHELAPEDVTFAPTFHPDEVTAEGMLDHVRRQMDVWAVPLGRFGYTFTAVVGDEKTIIYFGADHSYTDGVSVLLSLWELSTIYDCERAGTTPELPEVGSYPDYCIEERERADGFTAESKGVQDWLYFFMRGGDLPRFPVDLGMLPGVKVPLVPVYQELLNAELDDGYEKAVKELGGTYAGGLYAACAMAAHEMAAATSYRCLNPVHSRWSDEWVAAMGWFINLVPLHVDIEPDDTFGSLARRTRQEFRDTKAAGDVPTLRVAEILSEYMDFDADSSDRPPIMSYLDGTMIPGHEKWLEQNSWGLTGAGDDDDVYVWMMRMPGSTYVTASCPDTPQAVHAVTSYFARVAEILQEVARTGGDVPMGPAAILQPPVA</sequence>
<gene>
    <name evidence="2" type="ORF">BN381_40012</name>
</gene>
<dbReference type="Pfam" id="PF00668">
    <property type="entry name" value="Condensation"/>
    <property type="match status" value="1"/>
</dbReference>
<evidence type="ECO:0000259" key="1">
    <source>
        <dbReference type="Pfam" id="PF00668"/>
    </source>
</evidence>
<accession>R4Z104</accession>
<dbReference type="GO" id="GO:0008610">
    <property type="term" value="P:lipid biosynthetic process"/>
    <property type="evidence" value="ECO:0007669"/>
    <property type="project" value="UniProtKB-ARBA"/>
</dbReference>
<organism evidence="2 3">
    <name type="scientific">Candidatus Neomicrothrix parvicella RN1</name>
    <dbReference type="NCBI Taxonomy" id="1229780"/>
    <lineage>
        <taxon>Bacteria</taxon>
        <taxon>Bacillati</taxon>
        <taxon>Actinomycetota</taxon>
        <taxon>Acidimicrobiia</taxon>
        <taxon>Acidimicrobiales</taxon>
        <taxon>Microthrixaceae</taxon>
        <taxon>Candidatus Neomicrothrix</taxon>
    </lineage>
</organism>
<protein>
    <recommendedName>
        <fullName evidence="1">Condensation domain-containing protein</fullName>
    </recommendedName>
</protein>
<dbReference type="GO" id="GO:0003824">
    <property type="term" value="F:catalytic activity"/>
    <property type="evidence" value="ECO:0007669"/>
    <property type="project" value="InterPro"/>
</dbReference>
<dbReference type="HOGENOM" id="CLU_034647_1_0_11"/>
<proteinExistence type="predicted"/>
<dbReference type="SUPFAM" id="SSF52777">
    <property type="entry name" value="CoA-dependent acyltransferases"/>
    <property type="match status" value="2"/>
</dbReference>